<feature type="region of interest" description="Disordered" evidence="1">
    <location>
        <begin position="1"/>
        <end position="25"/>
    </location>
</feature>
<proteinExistence type="predicted"/>
<feature type="compositionally biased region" description="Polar residues" evidence="1">
    <location>
        <begin position="7"/>
        <end position="16"/>
    </location>
</feature>
<accession>A0A2P2QL38</accession>
<organism evidence="2">
    <name type="scientific">Rhizophora mucronata</name>
    <name type="common">Asiatic mangrove</name>
    <dbReference type="NCBI Taxonomy" id="61149"/>
    <lineage>
        <taxon>Eukaryota</taxon>
        <taxon>Viridiplantae</taxon>
        <taxon>Streptophyta</taxon>
        <taxon>Embryophyta</taxon>
        <taxon>Tracheophyta</taxon>
        <taxon>Spermatophyta</taxon>
        <taxon>Magnoliopsida</taxon>
        <taxon>eudicotyledons</taxon>
        <taxon>Gunneridae</taxon>
        <taxon>Pentapetalae</taxon>
        <taxon>rosids</taxon>
        <taxon>fabids</taxon>
        <taxon>Malpighiales</taxon>
        <taxon>Rhizophoraceae</taxon>
        <taxon>Rhizophora</taxon>
    </lineage>
</organism>
<sequence length="61" mass="6897">MSLISYDFSQPIVTQDPSHKSDSSLGDMTNVPMHFNICIYKFRILQAHQDVPLLITCLKGT</sequence>
<protein>
    <submittedName>
        <fullName evidence="2">Uncharacterized protein</fullName>
    </submittedName>
</protein>
<dbReference type="AlphaFoldDB" id="A0A2P2QL38"/>
<evidence type="ECO:0000313" key="2">
    <source>
        <dbReference type="EMBL" id="MBX67706.1"/>
    </source>
</evidence>
<name>A0A2P2QL38_RHIMU</name>
<evidence type="ECO:0000256" key="1">
    <source>
        <dbReference type="SAM" id="MobiDB-lite"/>
    </source>
</evidence>
<dbReference type="EMBL" id="GGEC01087222">
    <property type="protein sequence ID" value="MBX67706.1"/>
    <property type="molecule type" value="Transcribed_RNA"/>
</dbReference>
<reference evidence="2" key="1">
    <citation type="submission" date="2018-02" db="EMBL/GenBank/DDBJ databases">
        <title>Rhizophora mucronata_Transcriptome.</title>
        <authorList>
            <person name="Meera S.P."/>
            <person name="Sreeshan A."/>
            <person name="Augustine A."/>
        </authorList>
    </citation>
    <scope>NUCLEOTIDE SEQUENCE</scope>
    <source>
        <tissue evidence="2">Leaf</tissue>
    </source>
</reference>